<feature type="domain" description="Fe-containing alcohol dehydrogenase-like C-terminal" evidence="5">
    <location>
        <begin position="186"/>
        <end position="382"/>
    </location>
</feature>
<dbReference type="Pfam" id="PF25137">
    <property type="entry name" value="ADH_Fe_C"/>
    <property type="match status" value="1"/>
</dbReference>
<gene>
    <name evidence="6" type="ORF">CEY02_18815</name>
</gene>
<evidence type="ECO:0000313" key="7">
    <source>
        <dbReference type="Proteomes" id="UP000228754"/>
    </source>
</evidence>
<dbReference type="InterPro" id="IPR056798">
    <property type="entry name" value="ADH_Fe_C"/>
</dbReference>
<dbReference type="InterPro" id="IPR039697">
    <property type="entry name" value="Alcohol_dehydrogenase_Fe"/>
</dbReference>
<proteinExistence type="inferred from homology"/>
<keyword evidence="2" id="KW-0560">Oxidoreductase</keyword>
<protein>
    <submittedName>
        <fullName evidence="6">Alcohol dehydrogenase</fullName>
    </submittedName>
</protein>
<dbReference type="PROSITE" id="PS00913">
    <property type="entry name" value="ADH_IRON_1"/>
    <property type="match status" value="1"/>
</dbReference>
<dbReference type="PANTHER" id="PTHR11496:SF102">
    <property type="entry name" value="ALCOHOL DEHYDROGENASE 4"/>
    <property type="match status" value="1"/>
</dbReference>
<comment type="caution">
    <text evidence="6">The sequence shown here is derived from an EMBL/GenBank/DDBJ whole genome shotgun (WGS) entry which is preliminary data.</text>
</comment>
<dbReference type="SUPFAM" id="SSF56796">
    <property type="entry name" value="Dehydroquinate synthase-like"/>
    <property type="match status" value="1"/>
</dbReference>
<dbReference type="Gene3D" id="3.40.50.1970">
    <property type="match status" value="1"/>
</dbReference>
<dbReference type="OrthoDB" id="9815791at2"/>
<evidence type="ECO:0000259" key="4">
    <source>
        <dbReference type="Pfam" id="PF00465"/>
    </source>
</evidence>
<name>A0A2A5ING7_BACPU</name>
<accession>A0A2A5ING7</accession>
<keyword evidence="3" id="KW-0520">NAD</keyword>
<dbReference type="EMBL" id="NKHG01000118">
    <property type="protein sequence ID" value="PCK18599.1"/>
    <property type="molecule type" value="Genomic_DNA"/>
</dbReference>
<organism evidence="6 7">
    <name type="scientific">Bacillus pumilus</name>
    <name type="common">Bacillus mesentericus</name>
    <dbReference type="NCBI Taxonomy" id="1408"/>
    <lineage>
        <taxon>Bacteria</taxon>
        <taxon>Bacillati</taxon>
        <taxon>Bacillota</taxon>
        <taxon>Bacilli</taxon>
        <taxon>Bacillales</taxon>
        <taxon>Bacillaceae</taxon>
        <taxon>Bacillus</taxon>
    </lineage>
</organism>
<evidence type="ECO:0000256" key="3">
    <source>
        <dbReference type="ARBA" id="ARBA00023027"/>
    </source>
</evidence>
<evidence type="ECO:0000313" key="6">
    <source>
        <dbReference type="EMBL" id="PCK18599.1"/>
    </source>
</evidence>
<dbReference type="PANTHER" id="PTHR11496">
    <property type="entry name" value="ALCOHOL DEHYDROGENASE"/>
    <property type="match status" value="1"/>
</dbReference>
<sequence length="382" mass="40346">MFTFNISSNIYFGSGVSKDTGRIAADLGLEKVLCIYDPGIKAAGIADHIISSLEASGLTCSEYGAVIPNPDEASIEEAAEAARSTQVDGIVAVGGGSSIDTAKAVNILLTNPSPIRQYEGSDLVCHNTKPLIAIPTTAGTASEATDFTVVTDLVRKKKMVIHGKNCSADIALLDPVLTKKLPPNVTAFTGMDALTHAIEAFLSKAASPISDHHALKGISFIYQNLEQAVKNGDEVEVRSNMMLGSLFAGFAFNSAVLGLVHAIAHPLSAHCGLPHGLANAAVLPYVLSYNAGNASARKKYRQIAAAMGIETAQDSDEEAASRVIKAVAELCKKVKIPPLRETGVAKEDFETIAIDALNEHSFQFNPRKANVQDVMAILKQAY</sequence>
<evidence type="ECO:0000256" key="1">
    <source>
        <dbReference type="ARBA" id="ARBA00007358"/>
    </source>
</evidence>
<dbReference type="Pfam" id="PF00465">
    <property type="entry name" value="Fe-ADH"/>
    <property type="match status" value="1"/>
</dbReference>
<dbReference type="GO" id="GO:0004022">
    <property type="term" value="F:alcohol dehydrogenase (NAD+) activity"/>
    <property type="evidence" value="ECO:0007669"/>
    <property type="project" value="UniProtKB-ARBA"/>
</dbReference>
<reference evidence="6 7" key="1">
    <citation type="submission" date="2017-06" db="EMBL/GenBank/DDBJ databases">
        <title>Draft Genome Sequence of Bacillus sp Strain 36R Isolated from saline sediment at Atanasia, Sonora, Mexico.</title>
        <authorList>
            <person name="Sanchez Diaz R."/>
            <person name="Quiroz Macias M.E."/>
            <person name="Ibarra Gamez J.C."/>
            <person name="Enciso Ibarra J."/>
            <person name="Gomez Gil B."/>
            <person name="Galaviz Silva L."/>
        </authorList>
    </citation>
    <scope>NUCLEOTIDE SEQUENCE [LARGE SCALE GENOMIC DNA]</scope>
    <source>
        <strain evidence="6 7">36R_ATNSAL</strain>
    </source>
</reference>
<dbReference type="FunFam" id="3.40.50.1970:FF:000003">
    <property type="entry name" value="Alcohol dehydrogenase, iron-containing"/>
    <property type="match status" value="1"/>
</dbReference>
<dbReference type="InterPro" id="IPR001670">
    <property type="entry name" value="ADH_Fe/GldA"/>
</dbReference>
<evidence type="ECO:0000256" key="2">
    <source>
        <dbReference type="ARBA" id="ARBA00023002"/>
    </source>
</evidence>
<dbReference type="GO" id="GO:0046872">
    <property type="term" value="F:metal ion binding"/>
    <property type="evidence" value="ECO:0007669"/>
    <property type="project" value="InterPro"/>
</dbReference>
<comment type="similarity">
    <text evidence="1">Belongs to the iron-containing alcohol dehydrogenase family.</text>
</comment>
<dbReference type="FunFam" id="1.20.1090.10:FF:000001">
    <property type="entry name" value="Aldehyde-alcohol dehydrogenase"/>
    <property type="match status" value="1"/>
</dbReference>
<dbReference type="CDD" id="cd08551">
    <property type="entry name" value="Fe-ADH"/>
    <property type="match status" value="1"/>
</dbReference>
<dbReference type="AlphaFoldDB" id="A0A2A5ING7"/>
<dbReference type="PROSITE" id="PS00060">
    <property type="entry name" value="ADH_IRON_2"/>
    <property type="match status" value="1"/>
</dbReference>
<dbReference type="Proteomes" id="UP000228754">
    <property type="component" value="Unassembled WGS sequence"/>
</dbReference>
<dbReference type="Gene3D" id="1.20.1090.10">
    <property type="entry name" value="Dehydroquinate synthase-like - alpha domain"/>
    <property type="match status" value="1"/>
</dbReference>
<evidence type="ECO:0000259" key="5">
    <source>
        <dbReference type="Pfam" id="PF25137"/>
    </source>
</evidence>
<dbReference type="InterPro" id="IPR018211">
    <property type="entry name" value="ADH_Fe_CS"/>
</dbReference>
<feature type="domain" description="Alcohol dehydrogenase iron-type/glycerol dehydrogenase GldA" evidence="4">
    <location>
        <begin position="8"/>
        <end position="175"/>
    </location>
</feature>